<name>A0AAF1AJQ1_DAUCS</name>
<reference evidence="2" key="2">
    <citation type="submission" date="2022-03" db="EMBL/GenBank/DDBJ databases">
        <title>Draft title - Genomic analysis of global carrot germplasm unveils the trajectory of domestication and the origin of high carotenoid orange carrot.</title>
        <authorList>
            <person name="Iorizzo M."/>
            <person name="Ellison S."/>
            <person name="Senalik D."/>
            <person name="Macko-Podgorni A."/>
            <person name="Grzebelus D."/>
            <person name="Bostan H."/>
            <person name="Rolling W."/>
            <person name="Curaba J."/>
            <person name="Simon P."/>
        </authorList>
    </citation>
    <scope>NUCLEOTIDE SEQUENCE</scope>
    <source>
        <tissue evidence="2">Leaf</tissue>
    </source>
</reference>
<feature type="signal peptide" evidence="1">
    <location>
        <begin position="1"/>
        <end position="20"/>
    </location>
</feature>
<gene>
    <name evidence="2" type="ORF">DCAR_0102140</name>
</gene>
<sequence>MHKAIAYFLLINIFFLSIKCQEQVPVNIRRSGMGVSRTRTVESPSCRSFWRIIDPGCLEDECTAQCKDAKPEQKLDHISCVANHFCDCYYAC</sequence>
<evidence type="ECO:0000313" key="2">
    <source>
        <dbReference type="EMBL" id="WOG82967.1"/>
    </source>
</evidence>
<accession>A0AAF1AJQ1</accession>
<dbReference type="Proteomes" id="UP000077755">
    <property type="component" value="Chromosome 1"/>
</dbReference>
<reference evidence="2" key="1">
    <citation type="journal article" date="2016" name="Nat. Genet.">
        <title>A high-quality carrot genome assembly provides new insights into carotenoid accumulation and asterid genome evolution.</title>
        <authorList>
            <person name="Iorizzo M."/>
            <person name="Ellison S."/>
            <person name="Senalik D."/>
            <person name="Zeng P."/>
            <person name="Satapoomin P."/>
            <person name="Huang J."/>
            <person name="Bowman M."/>
            <person name="Iovene M."/>
            <person name="Sanseverino W."/>
            <person name="Cavagnaro P."/>
            <person name="Yildiz M."/>
            <person name="Macko-Podgorni A."/>
            <person name="Moranska E."/>
            <person name="Grzebelus E."/>
            <person name="Grzebelus D."/>
            <person name="Ashrafi H."/>
            <person name="Zheng Z."/>
            <person name="Cheng S."/>
            <person name="Spooner D."/>
            <person name="Van Deynze A."/>
            <person name="Simon P."/>
        </authorList>
    </citation>
    <scope>NUCLEOTIDE SEQUENCE</scope>
    <source>
        <tissue evidence="2">Leaf</tissue>
    </source>
</reference>
<feature type="chain" id="PRO_5042064715" description="Knottin scorpion toxin-like domain-containing protein" evidence="1">
    <location>
        <begin position="21"/>
        <end position="92"/>
    </location>
</feature>
<dbReference type="EMBL" id="CP093343">
    <property type="protein sequence ID" value="WOG82967.1"/>
    <property type="molecule type" value="Genomic_DNA"/>
</dbReference>
<protein>
    <recommendedName>
        <fullName evidence="4">Knottin scorpion toxin-like domain-containing protein</fullName>
    </recommendedName>
</protein>
<organism evidence="2 3">
    <name type="scientific">Daucus carota subsp. sativus</name>
    <name type="common">Carrot</name>
    <dbReference type="NCBI Taxonomy" id="79200"/>
    <lineage>
        <taxon>Eukaryota</taxon>
        <taxon>Viridiplantae</taxon>
        <taxon>Streptophyta</taxon>
        <taxon>Embryophyta</taxon>
        <taxon>Tracheophyta</taxon>
        <taxon>Spermatophyta</taxon>
        <taxon>Magnoliopsida</taxon>
        <taxon>eudicotyledons</taxon>
        <taxon>Gunneridae</taxon>
        <taxon>Pentapetalae</taxon>
        <taxon>asterids</taxon>
        <taxon>campanulids</taxon>
        <taxon>Apiales</taxon>
        <taxon>Apiaceae</taxon>
        <taxon>Apioideae</taxon>
        <taxon>Scandiceae</taxon>
        <taxon>Daucinae</taxon>
        <taxon>Daucus</taxon>
        <taxon>Daucus sect. Daucus</taxon>
    </lineage>
</organism>
<dbReference type="AlphaFoldDB" id="A0AAF1AJQ1"/>
<evidence type="ECO:0008006" key="4">
    <source>
        <dbReference type="Google" id="ProtNLM"/>
    </source>
</evidence>
<keyword evidence="3" id="KW-1185">Reference proteome</keyword>
<evidence type="ECO:0000256" key="1">
    <source>
        <dbReference type="SAM" id="SignalP"/>
    </source>
</evidence>
<proteinExistence type="predicted"/>
<evidence type="ECO:0000313" key="3">
    <source>
        <dbReference type="Proteomes" id="UP000077755"/>
    </source>
</evidence>
<keyword evidence="1" id="KW-0732">Signal</keyword>